<evidence type="ECO:0000256" key="3">
    <source>
        <dbReference type="ARBA" id="ARBA00023235"/>
    </source>
</evidence>
<protein>
    <recommendedName>
        <fullName evidence="4">tRNA pseudouridine synthase A</fullName>
        <ecNumber evidence="4">5.4.99.12</ecNumber>
    </recommendedName>
    <alternativeName>
        <fullName evidence="4">tRNA pseudouridine(38-40) synthase</fullName>
    </alternativeName>
    <alternativeName>
        <fullName evidence="4">tRNA pseudouridylate synthase I</fullName>
    </alternativeName>
    <alternativeName>
        <fullName evidence="4">tRNA-uridine isomerase I</fullName>
    </alternativeName>
</protein>
<comment type="function">
    <text evidence="4">Formation of pseudouridine at positions 38, 39 and 40 in the anticodon stem and loop of transfer RNAs.</text>
</comment>
<organism evidence="7 8">
    <name type="scientific">Ohessyouella blattaphilus</name>
    <dbReference type="NCBI Taxonomy" id="2949333"/>
    <lineage>
        <taxon>Bacteria</taxon>
        <taxon>Bacillati</taxon>
        <taxon>Bacillota</taxon>
        <taxon>Clostridia</taxon>
        <taxon>Lachnospirales</taxon>
        <taxon>Lachnospiraceae</taxon>
        <taxon>Ohessyouella</taxon>
    </lineage>
</organism>
<feature type="binding site" evidence="4">
    <location>
        <position position="111"/>
    </location>
    <ligand>
        <name>substrate</name>
    </ligand>
</feature>
<dbReference type="EMBL" id="JAMZFV010000006">
    <property type="protein sequence ID" value="MCP1109781.1"/>
    <property type="molecule type" value="Genomic_DNA"/>
</dbReference>
<gene>
    <name evidence="4 7" type="primary">truA</name>
    <name evidence="7" type="ORF">NK118_05880</name>
</gene>
<evidence type="ECO:0000313" key="7">
    <source>
        <dbReference type="EMBL" id="MCP1109781.1"/>
    </source>
</evidence>
<dbReference type="InterPro" id="IPR020094">
    <property type="entry name" value="TruA/RsuA/RluB/E/F_N"/>
</dbReference>
<dbReference type="NCBIfam" id="TIGR00071">
    <property type="entry name" value="hisT_truA"/>
    <property type="match status" value="1"/>
</dbReference>
<feature type="domain" description="Pseudouridine synthase I TruA alpha/beta" evidence="6">
    <location>
        <begin position="9"/>
        <end position="95"/>
    </location>
</feature>
<evidence type="ECO:0000256" key="4">
    <source>
        <dbReference type="HAMAP-Rule" id="MF_00171"/>
    </source>
</evidence>
<proteinExistence type="inferred from homology"/>
<dbReference type="InterPro" id="IPR020103">
    <property type="entry name" value="PsdUridine_synth_cat_dom_sf"/>
</dbReference>
<dbReference type="RefSeq" id="WP_262068662.1">
    <property type="nucleotide sequence ID" value="NZ_JAMXOC010000006.1"/>
</dbReference>
<dbReference type="PANTHER" id="PTHR11142:SF0">
    <property type="entry name" value="TRNA PSEUDOURIDINE SYNTHASE-LIKE 1"/>
    <property type="match status" value="1"/>
</dbReference>
<feature type="domain" description="Pseudouridine synthase I TruA alpha/beta" evidence="6">
    <location>
        <begin position="144"/>
        <end position="244"/>
    </location>
</feature>
<dbReference type="Gene3D" id="3.30.70.580">
    <property type="entry name" value="Pseudouridine synthase I, catalytic domain, N-terminal subdomain"/>
    <property type="match status" value="1"/>
</dbReference>
<dbReference type="GO" id="GO:0160147">
    <property type="term" value="F:tRNA pseudouridine(38-40) synthase activity"/>
    <property type="evidence" value="ECO:0007669"/>
    <property type="project" value="UniProtKB-EC"/>
</dbReference>
<dbReference type="InterPro" id="IPR020095">
    <property type="entry name" value="PsdUridine_synth_TruA_C"/>
</dbReference>
<sequence>MRTYKLTISYDGSRYQGWQRQANTDNTIQYILERSIGNMVGYRVRVQGSGRTDAGVHARGQVASVQLSKLYDVEELKSTINGSLPEDIRIVDVELVRNGFHARKNAKAKKYEYYIDCREKPDVFSRRYCFHYPEKLDIEAMKEASNYLLGTKNFASFTDSKEDKDMVRKILKIKIISNGEKVRITYYGSGFLYHMVRIITGTLLEVGAGKRKASDMKRILASKDRQTAGFLTPPRGLFLRKVYY</sequence>
<dbReference type="EC" id="5.4.99.12" evidence="4"/>
<dbReference type="InterPro" id="IPR020097">
    <property type="entry name" value="PsdUridine_synth_TruA_a/b_dom"/>
</dbReference>
<evidence type="ECO:0000256" key="2">
    <source>
        <dbReference type="ARBA" id="ARBA00022694"/>
    </source>
</evidence>
<evidence type="ECO:0000313" key="8">
    <source>
        <dbReference type="Proteomes" id="UP001523565"/>
    </source>
</evidence>
<name>A0ABT1EGE4_9FIRM</name>
<evidence type="ECO:0000256" key="5">
    <source>
        <dbReference type="RuleBase" id="RU003792"/>
    </source>
</evidence>
<dbReference type="Proteomes" id="UP001523565">
    <property type="component" value="Unassembled WGS sequence"/>
</dbReference>
<dbReference type="InterPro" id="IPR001406">
    <property type="entry name" value="PsdUridine_synth_TruA"/>
</dbReference>
<keyword evidence="8" id="KW-1185">Reference proteome</keyword>
<evidence type="ECO:0000256" key="1">
    <source>
        <dbReference type="ARBA" id="ARBA00009375"/>
    </source>
</evidence>
<comment type="similarity">
    <text evidence="1 4 5">Belongs to the tRNA pseudouridine synthase TruA family.</text>
</comment>
<comment type="catalytic activity">
    <reaction evidence="4 5">
        <text>uridine(38/39/40) in tRNA = pseudouridine(38/39/40) in tRNA</text>
        <dbReference type="Rhea" id="RHEA:22376"/>
        <dbReference type="Rhea" id="RHEA-COMP:10085"/>
        <dbReference type="Rhea" id="RHEA-COMP:10087"/>
        <dbReference type="ChEBI" id="CHEBI:65314"/>
        <dbReference type="ChEBI" id="CHEBI:65315"/>
        <dbReference type="EC" id="5.4.99.12"/>
    </reaction>
</comment>
<accession>A0ABT1EGE4</accession>
<evidence type="ECO:0000259" key="6">
    <source>
        <dbReference type="Pfam" id="PF01416"/>
    </source>
</evidence>
<dbReference type="PANTHER" id="PTHR11142">
    <property type="entry name" value="PSEUDOURIDYLATE SYNTHASE"/>
    <property type="match status" value="1"/>
</dbReference>
<keyword evidence="2 4" id="KW-0819">tRNA processing</keyword>
<dbReference type="HAMAP" id="MF_00171">
    <property type="entry name" value="TruA"/>
    <property type="match status" value="1"/>
</dbReference>
<feature type="active site" description="Nucleophile" evidence="4">
    <location>
        <position position="53"/>
    </location>
</feature>
<comment type="subunit">
    <text evidence="4">Homodimer.</text>
</comment>
<dbReference type="SUPFAM" id="SSF55120">
    <property type="entry name" value="Pseudouridine synthase"/>
    <property type="match status" value="1"/>
</dbReference>
<dbReference type="CDD" id="cd02570">
    <property type="entry name" value="PseudoU_synth_EcTruA"/>
    <property type="match status" value="1"/>
</dbReference>
<dbReference type="PIRSF" id="PIRSF001430">
    <property type="entry name" value="tRNA_psdUrid_synth"/>
    <property type="match status" value="1"/>
</dbReference>
<dbReference type="Pfam" id="PF01416">
    <property type="entry name" value="PseudoU_synth_1"/>
    <property type="match status" value="2"/>
</dbReference>
<comment type="caution">
    <text evidence="4">Lacks conserved residue(s) required for the propagation of feature annotation.</text>
</comment>
<dbReference type="Gene3D" id="3.30.70.660">
    <property type="entry name" value="Pseudouridine synthase I, catalytic domain, C-terminal subdomain"/>
    <property type="match status" value="1"/>
</dbReference>
<reference evidence="7 8" key="1">
    <citation type="journal article" date="2022" name="Genome Biol. Evol.">
        <title>Host diet, physiology and behaviors set the stage for Lachnospiraceae cladogenesis.</title>
        <authorList>
            <person name="Vera-Ponce De Leon A."/>
            <person name="Schneider M."/>
            <person name="Jahnes B.C."/>
            <person name="Sadowski V."/>
            <person name="Camuy-Velez L.A."/>
            <person name="Duan J."/>
            <person name="Sabree Z.L."/>
        </authorList>
    </citation>
    <scope>NUCLEOTIDE SEQUENCE [LARGE SCALE GENOMIC DNA]</scope>
    <source>
        <strain evidence="7 8">PAL227</strain>
    </source>
</reference>
<keyword evidence="3 4" id="KW-0413">Isomerase</keyword>
<comment type="caution">
    <text evidence="7">The sequence shown here is derived from an EMBL/GenBank/DDBJ whole genome shotgun (WGS) entry which is preliminary data.</text>
</comment>